<dbReference type="InterPro" id="IPR004881">
    <property type="entry name" value="Ribosome_biogen_GTPase_RsgA"/>
</dbReference>
<keyword evidence="3" id="KW-0690">Ribosome biogenesis</keyword>
<dbReference type="HAMAP" id="MF_01820">
    <property type="entry name" value="GTPase_RsgA"/>
    <property type="match status" value="1"/>
</dbReference>
<evidence type="ECO:0000313" key="6">
    <source>
        <dbReference type="EMBL" id="APS99460.1"/>
    </source>
</evidence>
<dbReference type="AlphaFoldDB" id="A0AAC9PIZ0"/>
<dbReference type="GO" id="GO:0019843">
    <property type="term" value="F:rRNA binding"/>
    <property type="evidence" value="ECO:0007669"/>
    <property type="project" value="UniProtKB-KW"/>
</dbReference>
<dbReference type="InterPro" id="IPR030378">
    <property type="entry name" value="G_CP_dom"/>
</dbReference>
<dbReference type="EC" id="3.6.1.-" evidence="3"/>
<comment type="function">
    <text evidence="3">One of several proteins that assist in the late maturation steps of the functional core of the 30S ribosomal subunit. Helps release RbfA from mature subunits. May play a role in the assembly of ribosomal proteins into the subunit. Circularly permuted GTPase that catalyzes slow GTP hydrolysis, GTPase activity is stimulated by the 30S ribosomal subunit.</text>
</comment>
<keyword evidence="2 3" id="KW-0342">GTP-binding</keyword>
<keyword evidence="1 3" id="KW-0547">Nucleotide-binding</keyword>
<dbReference type="KEGG" id="bmay:A7X70_00490"/>
<dbReference type="SUPFAM" id="SSF52540">
    <property type="entry name" value="P-loop containing nucleoside triphosphate hydrolases"/>
    <property type="match status" value="1"/>
</dbReference>
<evidence type="ECO:0000259" key="4">
    <source>
        <dbReference type="PROSITE" id="PS50936"/>
    </source>
</evidence>
<dbReference type="RefSeq" id="WP_075551823.1">
    <property type="nucleotide sequence ID" value="NZ_CP015780.1"/>
</dbReference>
<keyword evidence="3" id="KW-0699">rRNA-binding</keyword>
<dbReference type="InterPro" id="IPR027417">
    <property type="entry name" value="P-loop_NTPase"/>
</dbReference>
<keyword evidence="3" id="KW-0378">Hydrolase</keyword>
<dbReference type="GO" id="GO:0005737">
    <property type="term" value="C:cytoplasm"/>
    <property type="evidence" value="ECO:0007669"/>
    <property type="project" value="UniProtKB-SubCell"/>
</dbReference>
<evidence type="ECO:0000313" key="7">
    <source>
        <dbReference type="Proteomes" id="UP000185516"/>
    </source>
</evidence>
<reference evidence="6 7" key="1">
    <citation type="journal article" date="2016" name="PLoS ONE">
        <title>Whole Genome Sequence and Comparative Genomics of the Novel Lyme Borreliosis Causing Pathogen, Borrelia mayonii.</title>
        <authorList>
            <person name="Kingry L.C."/>
            <person name="Batra D."/>
            <person name="Replogle A."/>
            <person name="Rowe L.A."/>
            <person name="Pritt B.S."/>
            <person name="Petersen J.M."/>
        </authorList>
    </citation>
    <scope>NUCLEOTIDE SEQUENCE [LARGE SCALE GENOMIC DNA]</scope>
    <source>
        <strain evidence="6 7">MN14-1420</strain>
    </source>
</reference>
<comment type="cofactor">
    <cofactor evidence="3">
        <name>Zn(2+)</name>
        <dbReference type="ChEBI" id="CHEBI:29105"/>
    </cofactor>
    <text evidence="3">Binds 1 zinc ion per subunit.</text>
</comment>
<proteinExistence type="inferred from homology"/>
<dbReference type="PROSITE" id="PS51721">
    <property type="entry name" value="G_CP"/>
    <property type="match status" value="1"/>
</dbReference>
<feature type="binding site" evidence="3">
    <location>
        <position position="261"/>
    </location>
    <ligand>
        <name>Zn(2+)</name>
        <dbReference type="ChEBI" id="CHEBI:29105"/>
    </ligand>
</feature>
<gene>
    <name evidence="3" type="primary">rsgA</name>
    <name evidence="6" type="ORF">Bmayo_00490</name>
</gene>
<feature type="binding site" evidence="3">
    <location>
        <begin position="129"/>
        <end position="132"/>
    </location>
    <ligand>
        <name>GTP</name>
        <dbReference type="ChEBI" id="CHEBI:37565"/>
    </ligand>
</feature>
<keyword evidence="3" id="KW-0694">RNA-binding</keyword>
<evidence type="ECO:0000256" key="3">
    <source>
        <dbReference type="HAMAP-Rule" id="MF_01820"/>
    </source>
</evidence>
<feature type="domain" description="EngC GTPase" evidence="4">
    <location>
        <begin position="89"/>
        <end position="235"/>
    </location>
</feature>
<dbReference type="InterPro" id="IPR010914">
    <property type="entry name" value="RsgA_GTPase_dom"/>
</dbReference>
<dbReference type="PANTHER" id="PTHR32120">
    <property type="entry name" value="SMALL RIBOSOMAL SUBUNIT BIOGENESIS GTPASE RSGA"/>
    <property type="match status" value="1"/>
</dbReference>
<feature type="binding site" evidence="3">
    <location>
        <position position="268"/>
    </location>
    <ligand>
        <name>Zn(2+)</name>
        <dbReference type="ChEBI" id="CHEBI:29105"/>
    </ligand>
</feature>
<feature type="binding site" evidence="3">
    <location>
        <position position="274"/>
    </location>
    <ligand>
        <name>Zn(2+)</name>
        <dbReference type="ChEBI" id="CHEBI:29105"/>
    </ligand>
</feature>
<dbReference type="Pfam" id="PF03193">
    <property type="entry name" value="RsgA_GTPase"/>
    <property type="match status" value="1"/>
</dbReference>
<accession>A0AAC9PIZ0</accession>
<keyword evidence="3" id="KW-0479">Metal-binding</keyword>
<dbReference type="EMBL" id="CP015780">
    <property type="protein sequence ID" value="APS99460.1"/>
    <property type="molecule type" value="Genomic_DNA"/>
</dbReference>
<comment type="subunit">
    <text evidence="3">Monomer. Associates with 30S ribosomal subunit, binds 16S rRNA.</text>
</comment>
<dbReference type="Proteomes" id="UP000185516">
    <property type="component" value="Chromosome"/>
</dbReference>
<name>A0AAC9PIZ0_9SPIR</name>
<dbReference type="GO" id="GO:0005525">
    <property type="term" value="F:GTP binding"/>
    <property type="evidence" value="ECO:0007669"/>
    <property type="project" value="UniProtKB-UniRule"/>
</dbReference>
<dbReference type="PROSITE" id="PS50936">
    <property type="entry name" value="ENGC_GTPASE"/>
    <property type="match status" value="1"/>
</dbReference>
<keyword evidence="3" id="KW-0963">Cytoplasm</keyword>
<protein>
    <recommendedName>
        <fullName evidence="3">Small ribosomal subunit biogenesis GTPase RsgA</fullName>
        <ecNumber evidence="3">3.6.1.-</ecNumber>
    </recommendedName>
</protein>
<feature type="binding site" evidence="3">
    <location>
        <begin position="180"/>
        <end position="188"/>
    </location>
    <ligand>
        <name>GTP</name>
        <dbReference type="ChEBI" id="CHEBI:37565"/>
    </ligand>
</feature>
<sequence>MNYLEFEVIWGVNNIYSILELNSKLIYEGIFKGKVLETGCKEYSPLVPGDIVLGYIYGSRKVYIDKRLNRKNILWRYNKKADLRQTIVSNIDNVLIVSSANFPEMKNFFIDRVLVVAEEQNIVPVIVINKIDKGISQSAQEFSKIYENLGYKVLKTSVKTSEGIKEVKEVLKNSRTSFIGQSGVGKSSLINLIDSRASQSVNEISHKYSRGKHTTVYSISFHSEIGIIVDTPGIKEFGIETLPFENLKYYFKEFENFANFCKYKSCLHANEPCCSVTSSLGNGIAKLRYESYLKILSELKNYKNYKNYAR</sequence>
<dbReference type="NCBIfam" id="TIGR00157">
    <property type="entry name" value="ribosome small subunit-dependent GTPase A"/>
    <property type="match status" value="1"/>
</dbReference>
<evidence type="ECO:0000256" key="2">
    <source>
        <dbReference type="ARBA" id="ARBA00023134"/>
    </source>
</evidence>
<dbReference type="CDD" id="cd01854">
    <property type="entry name" value="YjeQ_EngC"/>
    <property type="match status" value="1"/>
</dbReference>
<feature type="binding site" evidence="3">
    <location>
        <position position="266"/>
    </location>
    <ligand>
        <name>Zn(2+)</name>
        <dbReference type="ChEBI" id="CHEBI:29105"/>
    </ligand>
</feature>
<dbReference type="GO" id="GO:0042274">
    <property type="term" value="P:ribosomal small subunit biogenesis"/>
    <property type="evidence" value="ECO:0007669"/>
    <property type="project" value="UniProtKB-UniRule"/>
</dbReference>
<organism evidence="6 7">
    <name type="scientific">Borreliella mayonii</name>
    <dbReference type="NCBI Taxonomy" id="1674146"/>
    <lineage>
        <taxon>Bacteria</taxon>
        <taxon>Pseudomonadati</taxon>
        <taxon>Spirochaetota</taxon>
        <taxon>Spirochaetia</taxon>
        <taxon>Spirochaetales</taxon>
        <taxon>Borreliaceae</taxon>
        <taxon>Borreliella</taxon>
    </lineage>
</organism>
<comment type="similarity">
    <text evidence="3">Belongs to the TRAFAC class YlqF/YawG GTPase family. RsgA subfamily.</text>
</comment>
<dbReference type="GO" id="GO:0003924">
    <property type="term" value="F:GTPase activity"/>
    <property type="evidence" value="ECO:0007669"/>
    <property type="project" value="UniProtKB-UniRule"/>
</dbReference>
<feature type="domain" description="CP-type G" evidence="5">
    <location>
        <begin position="80"/>
        <end position="237"/>
    </location>
</feature>
<evidence type="ECO:0000256" key="1">
    <source>
        <dbReference type="ARBA" id="ARBA00022741"/>
    </source>
</evidence>
<dbReference type="PANTHER" id="PTHR32120:SF11">
    <property type="entry name" value="SMALL RIBOSOMAL SUBUNIT BIOGENESIS GTPASE RSGA 1, MITOCHONDRIAL-RELATED"/>
    <property type="match status" value="1"/>
</dbReference>
<keyword evidence="3" id="KW-0862">Zinc</keyword>
<dbReference type="Gene3D" id="3.40.50.300">
    <property type="entry name" value="P-loop containing nucleotide triphosphate hydrolases"/>
    <property type="match status" value="1"/>
</dbReference>
<comment type="subcellular location">
    <subcellularLocation>
        <location evidence="3">Cytoplasm</location>
    </subcellularLocation>
</comment>
<keyword evidence="7" id="KW-1185">Reference proteome</keyword>
<dbReference type="Gene3D" id="1.10.40.50">
    <property type="entry name" value="Probable gtpase engc, domain 3"/>
    <property type="match status" value="1"/>
</dbReference>
<evidence type="ECO:0000259" key="5">
    <source>
        <dbReference type="PROSITE" id="PS51721"/>
    </source>
</evidence>
<dbReference type="GO" id="GO:0046872">
    <property type="term" value="F:metal ion binding"/>
    <property type="evidence" value="ECO:0007669"/>
    <property type="project" value="UniProtKB-KW"/>
</dbReference>